<dbReference type="GO" id="GO:0008392">
    <property type="term" value="F:arachidonate epoxygenase activity"/>
    <property type="evidence" value="ECO:0007669"/>
    <property type="project" value="TreeGrafter"/>
</dbReference>
<comment type="similarity">
    <text evidence="2 7">Belongs to the cytochrome P450 family.</text>
</comment>
<evidence type="ECO:0000256" key="4">
    <source>
        <dbReference type="ARBA" id="ARBA00022723"/>
    </source>
</evidence>
<dbReference type="InterPro" id="IPR017972">
    <property type="entry name" value="Cyt_P450_CS"/>
</dbReference>
<dbReference type="Pfam" id="PF00067">
    <property type="entry name" value="p450"/>
    <property type="match status" value="1"/>
</dbReference>
<comment type="caution">
    <text evidence="8">The sequence shown here is derived from an EMBL/GenBank/DDBJ whole genome shotgun (WGS) entry which is preliminary data.</text>
</comment>
<evidence type="ECO:0000256" key="6">
    <source>
        <dbReference type="PIRSR" id="PIRSR602401-1"/>
    </source>
</evidence>
<dbReference type="GO" id="GO:0020037">
    <property type="term" value="F:heme binding"/>
    <property type="evidence" value="ECO:0007669"/>
    <property type="project" value="InterPro"/>
</dbReference>
<comment type="cofactor">
    <cofactor evidence="1 6">
        <name>heme</name>
        <dbReference type="ChEBI" id="CHEBI:30413"/>
    </cofactor>
</comment>
<dbReference type="GO" id="GO:0005506">
    <property type="term" value="F:iron ion binding"/>
    <property type="evidence" value="ECO:0007669"/>
    <property type="project" value="InterPro"/>
</dbReference>
<dbReference type="GO" id="GO:0005737">
    <property type="term" value="C:cytoplasm"/>
    <property type="evidence" value="ECO:0007669"/>
    <property type="project" value="TreeGrafter"/>
</dbReference>
<evidence type="ECO:0000256" key="5">
    <source>
        <dbReference type="ARBA" id="ARBA00023004"/>
    </source>
</evidence>
<dbReference type="SUPFAM" id="SSF48264">
    <property type="entry name" value="Cytochrome P450"/>
    <property type="match status" value="1"/>
</dbReference>
<evidence type="ECO:0000256" key="1">
    <source>
        <dbReference type="ARBA" id="ARBA00001971"/>
    </source>
</evidence>
<keyword evidence="7" id="KW-0560">Oxidoreductase</keyword>
<dbReference type="GO" id="GO:0006805">
    <property type="term" value="P:xenobiotic metabolic process"/>
    <property type="evidence" value="ECO:0007669"/>
    <property type="project" value="TreeGrafter"/>
</dbReference>
<name>A0A8J6BHZ1_ELECQ</name>
<feature type="non-terminal residue" evidence="8">
    <location>
        <position position="107"/>
    </location>
</feature>
<evidence type="ECO:0000313" key="8">
    <source>
        <dbReference type="EMBL" id="KAG9463815.1"/>
    </source>
</evidence>
<keyword evidence="9" id="KW-1185">Reference proteome</keyword>
<dbReference type="Gene3D" id="1.10.630.10">
    <property type="entry name" value="Cytochrome P450"/>
    <property type="match status" value="1"/>
</dbReference>
<keyword evidence="4 6" id="KW-0479">Metal-binding</keyword>
<dbReference type="Proteomes" id="UP000770717">
    <property type="component" value="Unassembled WGS sequence"/>
</dbReference>
<feature type="binding site" description="axial binding residue" evidence="6">
    <location>
        <position position="52"/>
    </location>
    <ligand>
        <name>heme</name>
        <dbReference type="ChEBI" id="CHEBI:30413"/>
    </ligand>
    <ligandPart>
        <name>Fe</name>
        <dbReference type="ChEBI" id="CHEBI:18248"/>
    </ligandPart>
</feature>
<sequence>GTDVYPILYCALHDPDYFATPNKFNPNHFLDENGSFKKEDAFIPFSTGKRVCAGEGLAKMELFLFFTTILQNFKLTTKMHLTEADISPNMTGFSNVPIPFELSFIPR</sequence>
<proteinExistence type="inferred from homology"/>
<accession>A0A8J6BHZ1</accession>
<dbReference type="AlphaFoldDB" id="A0A8J6BHZ1"/>
<dbReference type="PRINTS" id="PR00463">
    <property type="entry name" value="EP450I"/>
</dbReference>
<dbReference type="InterPro" id="IPR050182">
    <property type="entry name" value="Cytochrome_P450_fam2"/>
</dbReference>
<dbReference type="InterPro" id="IPR001128">
    <property type="entry name" value="Cyt_P450"/>
</dbReference>
<evidence type="ECO:0000256" key="3">
    <source>
        <dbReference type="ARBA" id="ARBA00022617"/>
    </source>
</evidence>
<keyword evidence="5 6" id="KW-0408">Iron</keyword>
<evidence type="ECO:0000256" key="2">
    <source>
        <dbReference type="ARBA" id="ARBA00010617"/>
    </source>
</evidence>
<dbReference type="PANTHER" id="PTHR24300:SF424">
    <property type="entry name" value="CYTOCHROME P450"/>
    <property type="match status" value="1"/>
</dbReference>
<dbReference type="GO" id="GO:0019373">
    <property type="term" value="P:epoxygenase P450 pathway"/>
    <property type="evidence" value="ECO:0007669"/>
    <property type="project" value="TreeGrafter"/>
</dbReference>
<organism evidence="8 9">
    <name type="scientific">Eleutherodactylus coqui</name>
    <name type="common">Puerto Rican coqui</name>
    <dbReference type="NCBI Taxonomy" id="57060"/>
    <lineage>
        <taxon>Eukaryota</taxon>
        <taxon>Metazoa</taxon>
        <taxon>Chordata</taxon>
        <taxon>Craniata</taxon>
        <taxon>Vertebrata</taxon>
        <taxon>Euteleostomi</taxon>
        <taxon>Amphibia</taxon>
        <taxon>Batrachia</taxon>
        <taxon>Anura</taxon>
        <taxon>Neobatrachia</taxon>
        <taxon>Hyloidea</taxon>
        <taxon>Eleutherodactylidae</taxon>
        <taxon>Eleutherodactylinae</taxon>
        <taxon>Eleutherodactylus</taxon>
        <taxon>Eleutherodactylus</taxon>
    </lineage>
</organism>
<evidence type="ECO:0000313" key="9">
    <source>
        <dbReference type="Proteomes" id="UP000770717"/>
    </source>
</evidence>
<keyword evidence="7" id="KW-0503">Monooxygenase</keyword>
<protein>
    <submittedName>
        <fullName evidence="8">Uncharacterized protein</fullName>
    </submittedName>
</protein>
<dbReference type="InterPro" id="IPR036396">
    <property type="entry name" value="Cyt_P450_sf"/>
</dbReference>
<dbReference type="OrthoDB" id="2789670at2759"/>
<dbReference type="EMBL" id="WNTK01005839">
    <property type="protein sequence ID" value="KAG9463815.1"/>
    <property type="molecule type" value="Genomic_DNA"/>
</dbReference>
<keyword evidence="3 6" id="KW-0349">Heme</keyword>
<gene>
    <name evidence="8" type="ORF">GDO78_021023</name>
</gene>
<dbReference type="InterPro" id="IPR002401">
    <property type="entry name" value="Cyt_P450_E_grp-I"/>
</dbReference>
<dbReference type="PANTHER" id="PTHR24300">
    <property type="entry name" value="CYTOCHROME P450 508A4-RELATED"/>
    <property type="match status" value="1"/>
</dbReference>
<dbReference type="PROSITE" id="PS00086">
    <property type="entry name" value="CYTOCHROME_P450"/>
    <property type="match status" value="1"/>
</dbReference>
<evidence type="ECO:0000256" key="7">
    <source>
        <dbReference type="RuleBase" id="RU000461"/>
    </source>
</evidence>
<dbReference type="GO" id="GO:0016712">
    <property type="term" value="F:oxidoreductase activity, acting on paired donors, with incorporation or reduction of molecular oxygen, reduced flavin or flavoprotein as one donor, and incorporation of one atom of oxygen"/>
    <property type="evidence" value="ECO:0007669"/>
    <property type="project" value="TreeGrafter"/>
</dbReference>
<reference evidence="8" key="1">
    <citation type="thesis" date="2020" institute="ProQuest LLC" country="789 East Eisenhower Parkway, Ann Arbor, MI, USA">
        <title>Comparative Genomics and Chromosome Evolution.</title>
        <authorList>
            <person name="Mudd A.B."/>
        </authorList>
    </citation>
    <scope>NUCLEOTIDE SEQUENCE</scope>
    <source>
        <strain evidence="8">HN-11 Male</strain>
        <tissue evidence="8">Kidney and liver</tissue>
    </source>
</reference>